<organism evidence="1 2">
    <name type="scientific">Pulveribacter suum</name>
    <dbReference type="NCBI Taxonomy" id="2116657"/>
    <lineage>
        <taxon>Bacteria</taxon>
        <taxon>Pseudomonadati</taxon>
        <taxon>Pseudomonadota</taxon>
        <taxon>Betaproteobacteria</taxon>
        <taxon>Burkholderiales</taxon>
        <taxon>Comamonadaceae</taxon>
        <taxon>Pulveribacter</taxon>
    </lineage>
</organism>
<protein>
    <submittedName>
        <fullName evidence="1">Uncharacterized protein</fullName>
    </submittedName>
</protein>
<dbReference type="OrthoDB" id="8797058at2"/>
<dbReference type="KEGG" id="melm:C7H73_10525"/>
<gene>
    <name evidence="1" type="ORF">C7H73_10525</name>
</gene>
<sequence length="101" mass="10795">METVAESLYTVALRDAPSSLPADARITAETRYARELERALGGPGQVAETLAAVLSLEDADAMTDADQALAGRWQKAAGKARERALSQIGEAEEAYFEVRIA</sequence>
<evidence type="ECO:0000313" key="1">
    <source>
        <dbReference type="EMBL" id="AVP58055.1"/>
    </source>
</evidence>
<dbReference type="RefSeq" id="WP_106846608.1">
    <property type="nucleotide sequence ID" value="NZ_CP027792.1"/>
</dbReference>
<proteinExistence type="predicted"/>
<evidence type="ECO:0000313" key="2">
    <source>
        <dbReference type="Proteomes" id="UP000241829"/>
    </source>
</evidence>
<dbReference type="EMBL" id="CP027792">
    <property type="protein sequence ID" value="AVP58055.1"/>
    <property type="molecule type" value="Genomic_DNA"/>
</dbReference>
<reference evidence="2" key="1">
    <citation type="submission" date="2018-03" db="EMBL/GenBank/DDBJ databases">
        <title>Genome sequencing of Melaminivora sp. strain SC2-7.</title>
        <authorList>
            <person name="Kim S.-J."/>
            <person name="Heo J."/>
            <person name="Ahn J.-H."/>
            <person name="Kwon S.-W."/>
        </authorList>
    </citation>
    <scope>NUCLEOTIDE SEQUENCE [LARGE SCALE GENOMIC DNA]</scope>
    <source>
        <strain evidence="2">SC2-7</strain>
    </source>
</reference>
<dbReference type="AlphaFoldDB" id="A0A2P1NLX8"/>
<accession>A0A2P1NLX8</accession>
<keyword evidence="2" id="KW-1185">Reference proteome</keyword>
<dbReference type="Proteomes" id="UP000241829">
    <property type="component" value="Chromosome"/>
</dbReference>
<name>A0A2P1NLX8_9BURK</name>